<dbReference type="Gene3D" id="1.10.3720.10">
    <property type="entry name" value="MetI-like"/>
    <property type="match status" value="1"/>
</dbReference>
<keyword evidence="4 5" id="KW-0472">Membrane</keyword>
<sequence length="65" mass="6989">MPMILRQYALLGQPMTDGANTAEIAAPSQTIQMAVVVISLVPIVLVFPFLQRYFTKGVLIGAVKG</sequence>
<feature type="transmembrane region" description="Helical" evidence="5">
    <location>
        <begin position="31"/>
        <end position="50"/>
    </location>
</feature>
<evidence type="ECO:0000256" key="1">
    <source>
        <dbReference type="ARBA" id="ARBA00004141"/>
    </source>
</evidence>
<keyword evidence="2 5" id="KW-0812">Transmembrane</keyword>
<protein>
    <submittedName>
        <fullName evidence="6">ABC-type sugar transport system, permease component</fullName>
    </submittedName>
</protein>
<dbReference type="KEGG" id="rsa:RSal33209_0116"/>
<gene>
    <name evidence="6" type="ordered locus">RSal33209_0116</name>
</gene>
<dbReference type="GO" id="GO:0016020">
    <property type="term" value="C:membrane"/>
    <property type="evidence" value="ECO:0007669"/>
    <property type="project" value="UniProtKB-SubCell"/>
</dbReference>
<evidence type="ECO:0000313" key="6">
    <source>
        <dbReference type="EMBL" id="ABY21872.1"/>
    </source>
</evidence>
<dbReference type="SUPFAM" id="SSF161098">
    <property type="entry name" value="MetI-like"/>
    <property type="match status" value="1"/>
</dbReference>
<evidence type="ECO:0000256" key="2">
    <source>
        <dbReference type="ARBA" id="ARBA00022692"/>
    </source>
</evidence>
<keyword evidence="7" id="KW-1185">Reference proteome</keyword>
<reference evidence="7" key="1">
    <citation type="journal article" date="2008" name="J. Bacteriol.">
        <title>Genome sequence of the fish pathogen Renibacterium salmoninarum suggests reductive evolution away from an environmental Arthrobacter ancestor.</title>
        <authorList>
            <person name="Wiens G.D."/>
            <person name="Rockey D.D."/>
            <person name="Wu Z."/>
            <person name="Chang J."/>
            <person name="Levy R."/>
            <person name="Crane S."/>
            <person name="Chen D.S."/>
            <person name="Capri G.R."/>
            <person name="Burnett J.R."/>
            <person name="Sudheesh P.S."/>
            <person name="Schipma M.J."/>
            <person name="Burd H."/>
            <person name="Bhattacharyya A."/>
            <person name="Rhodes L.D."/>
            <person name="Kaul R."/>
            <person name="Strom M.S."/>
        </authorList>
    </citation>
    <scope>NUCLEOTIDE SEQUENCE [LARGE SCALE GENOMIC DNA]</scope>
    <source>
        <strain evidence="7">ATCC 33209 / DSM 20767 / JCM 11484 / NBRC 15589 / NCIMB 2235</strain>
    </source>
</reference>
<keyword evidence="3 5" id="KW-1133">Transmembrane helix</keyword>
<proteinExistence type="predicted"/>
<dbReference type="Proteomes" id="UP000002007">
    <property type="component" value="Chromosome"/>
</dbReference>
<keyword evidence="6" id="KW-0813">Transport</keyword>
<evidence type="ECO:0000256" key="5">
    <source>
        <dbReference type="SAM" id="Phobius"/>
    </source>
</evidence>
<accession>A9WKR3</accession>
<dbReference type="HOGENOM" id="CLU_196632_0_0_11"/>
<dbReference type="STRING" id="288705.RSal33209_0116"/>
<dbReference type="eggNOG" id="COG0395">
    <property type="taxonomic scope" value="Bacteria"/>
</dbReference>
<comment type="subcellular location">
    <subcellularLocation>
        <location evidence="1">Membrane</location>
        <topology evidence="1">Multi-pass membrane protein</topology>
    </subcellularLocation>
</comment>
<dbReference type="EMBL" id="CP000910">
    <property type="protein sequence ID" value="ABY21872.1"/>
    <property type="molecule type" value="Genomic_DNA"/>
</dbReference>
<dbReference type="InterPro" id="IPR035906">
    <property type="entry name" value="MetI-like_sf"/>
</dbReference>
<name>A9WKR3_RENSM</name>
<evidence type="ECO:0000313" key="7">
    <source>
        <dbReference type="Proteomes" id="UP000002007"/>
    </source>
</evidence>
<evidence type="ECO:0000256" key="3">
    <source>
        <dbReference type="ARBA" id="ARBA00022989"/>
    </source>
</evidence>
<organism evidence="6 7">
    <name type="scientific">Renibacterium salmoninarum (strain ATCC 33209 / DSM 20767 / JCM 11484 / NBRC 15589 / NCIMB 2235)</name>
    <dbReference type="NCBI Taxonomy" id="288705"/>
    <lineage>
        <taxon>Bacteria</taxon>
        <taxon>Bacillati</taxon>
        <taxon>Actinomycetota</taxon>
        <taxon>Actinomycetes</taxon>
        <taxon>Micrococcales</taxon>
        <taxon>Micrococcaceae</taxon>
        <taxon>Renibacterium</taxon>
    </lineage>
</organism>
<evidence type="ECO:0000256" key="4">
    <source>
        <dbReference type="ARBA" id="ARBA00023136"/>
    </source>
</evidence>
<dbReference type="AlphaFoldDB" id="A9WKR3"/>
<keyword evidence="6" id="KW-0762">Sugar transport</keyword>